<accession>A0A2N3L6S2</accession>
<evidence type="ECO:0000313" key="2">
    <source>
        <dbReference type="EMBL" id="PKR58498.1"/>
    </source>
</evidence>
<dbReference type="AlphaFoldDB" id="A0A2N3L6S2"/>
<dbReference type="Gene3D" id="3.60.21.70">
    <property type="entry name" value="PhoD-like phosphatase"/>
    <property type="match status" value="1"/>
</dbReference>
<feature type="domain" description="PhoD-like phosphatase" evidence="1">
    <location>
        <begin position="341"/>
        <end position="436"/>
    </location>
</feature>
<dbReference type="Proteomes" id="UP000233332">
    <property type="component" value="Unassembled WGS sequence"/>
</dbReference>
<keyword evidence="3" id="KW-1185">Reference proteome</keyword>
<dbReference type="CDD" id="cd07389">
    <property type="entry name" value="MPP_PhoD"/>
    <property type="match status" value="1"/>
</dbReference>
<sequence>MKILMGPVLSFRGYDAATNRWKLTALMVTKNGPPGDISFTGDVQVPTASATLLWQLGDRAAYSFSFEAPLADTPTTLTYSPAPDTYYDIHLPSRDHAPNMSYASCNGFSSQKVMKGVDVKNKMWLEMAGRHDQAPYHLMLLGGDQVYADSVWEVVPSIKTWNALPNAKANKATFTKPMESQLERFYFDLYTERWAQPEVAQMMATVPAISMWDDHDIFDGWGSYPPERQNCDVFQGIGKIATHAFGVFQQHLSPETEKPAFYLAPDHGFSVGHIVGSTAILSVDMRSERTQRQVLSPDHWDKIYDWLSKLENIDHLFVMSSIPVVYPDFNVLETLLGAVPGQQELEDDLQDHWSSRSHKGERSRMVHRLFKIQETGIRVTILSGDVHVAAFGMLENNRTEYIGQTRVINQLISSAIVHPAPGKMVLFALTHLLDNEKEIDPSIISRMGTFPGTNTKFVGARNFLSLEPDTSRARPRYWAHWIAENEDEPFTKVIHPVENEFPV</sequence>
<evidence type="ECO:0000259" key="1">
    <source>
        <dbReference type="Pfam" id="PF19050"/>
    </source>
</evidence>
<dbReference type="PANTHER" id="PTHR46689:SF1">
    <property type="entry name" value="PHOD-LIKE PHOSPHATASE DOMAIN-CONTAINING PROTEIN"/>
    <property type="match status" value="1"/>
</dbReference>
<dbReference type="InterPro" id="IPR043904">
    <property type="entry name" value="PhoD_2-like"/>
</dbReference>
<comment type="caution">
    <text evidence="2">The sequence shown here is derived from an EMBL/GenBank/DDBJ whole genome shotgun (WGS) entry which is preliminary data.</text>
</comment>
<gene>
    <name evidence="2" type="ORF">COO92_12265</name>
</gene>
<dbReference type="GO" id="GO:0016020">
    <property type="term" value="C:membrane"/>
    <property type="evidence" value="ECO:0007669"/>
    <property type="project" value="TreeGrafter"/>
</dbReference>
<evidence type="ECO:0000313" key="3">
    <source>
        <dbReference type="Proteomes" id="UP000233332"/>
    </source>
</evidence>
<dbReference type="PANTHER" id="PTHR46689">
    <property type="entry name" value="MEMBRANE PROTEIN, PUTATIVE-RELATED"/>
    <property type="match status" value="1"/>
</dbReference>
<organism evidence="2 3">
    <name type="scientific">Thalassospira lohafexi</name>
    <dbReference type="NCBI Taxonomy" id="744227"/>
    <lineage>
        <taxon>Bacteria</taxon>
        <taxon>Pseudomonadati</taxon>
        <taxon>Pseudomonadota</taxon>
        <taxon>Alphaproteobacteria</taxon>
        <taxon>Rhodospirillales</taxon>
        <taxon>Thalassospiraceae</taxon>
        <taxon>Thalassospira</taxon>
    </lineage>
</organism>
<dbReference type="SUPFAM" id="SSF56300">
    <property type="entry name" value="Metallo-dependent phosphatases"/>
    <property type="match status" value="1"/>
</dbReference>
<dbReference type="RefSeq" id="WP_101302454.1">
    <property type="nucleotide sequence ID" value="NZ_NXGX01000004.1"/>
</dbReference>
<dbReference type="InterPro" id="IPR038607">
    <property type="entry name" value="PhoD-like_sf"/>
</dbReference>
<feature type="domain" description="PhoD-like phosphatase" evidence="1">
    <location>
        <begin position="117"/>
        <end position="339"/>
    </location>
</feature>
<dbReference type="Pfam" id="PF19050">
    <property type="entry name" value="PhoD_2"/>
    <property type="match status" value="2"/>
</dbReference>
<proteinExistence type="predicted"/>
<dbReference type="EMBL" id="NXGX01000004">
    <property type="protein sequence ID" value="PKR58498.1"/>
    <property type="molecule type" value="Genomic_DNA"/>
</dbReference>
<dbReference type="InterPro" id="IPR029052">
    <property type="entry name" value="Metallo-depent_PP-like"/>
</dbReference>
<name>A0A2N3L6S2_9PROT</name>
<protein>
    <recommendedName>
        <fullName evidence="1">PhoD-like phosphatase domain-containing protein</fullName>
    </recommendedName>
</protein>
<dbReference type="InterPro" id="IPR018946">
    <property type="entry name" value="PhoD-like_MPP"/>
</dbReference>
<reference evidence="2 3" key="1">
    <citation type="submission" date="2017-09" db="EMBL/GenBank/DDBJ databases">
        <title>Biodiversity and function of Thalassospira species in the particle-attached aromatic-hydrocarbon-degrading consortia from the surface seawater of the China South Sea.</title>
        <authorList>
            <person name="Dong C."/>
            <person name="Lai Q."/>
            <person name="Shao Z."/>
        </authorList>
    </citation>
    <scope>NUCLEOTIDE SEQUENCE [LARGE SCALE GENOMIC DNA]</scope>
    <source>
        <strain evidence="2 3">139Z-12</strain>
    </source>
</reference>